<evidence type="ECO:0000313" key="1">
    <source>
        <dbReference type="EMBL" id="MEC6833044.1"/>
    </source>
</evidence>
<protein>
    <recommendedName>
        <fullName evidence="3">Antirestriction protein</fullName>
    </recommendedName>
</protein>
<reference evidence="1 2" key="1">
    <citation type="submission" date="2024-01" db="EMBL/GenBank/DDBJ databases">
        <title>Active colonisers of the gastrointestinal tract of Atlantic salmon farmed in a warm water region.</title>
        <authorList>
            <person name="Bowman J.P."/>
        </authorList>
    </citation>
    <scope>NUCLEOTIDE SEQUENCE [LARGE SCALE GENOMIC DNA]</scope>
    <source>
        <strain evidence="1 2">S3MW1</strain>
    </source>
</reference>
<organism evidence="1 2">
    <name type="scientific">Photobacterium toruni</name>
    <dbReference type="NCBI Taxonomy" id="1935446"/>
    <lineage>
        <taxon>Bacteria</taxon>
        <taxon>Pseudomonadati</taxon>
        <taxon>Pseudomonadota</taxon>
        <taxon>Gammaproteobacteria</taxon>
        <taxon>Vibrionales</taxon>
        <taxon>Vibrionaceae</taxon>
        <taxon>Photobacterium</taxon>
    </lineage>
</organism>
<accession>A0ABU6L913</accession>
<name>A0ABU6L913_9GAMM</name>
<dbReference type="RefSeq" id="WP_327775344.1">
    <property type="nucleotide sequence ID" value="NZ_JAYXUG010000013.1"/>
</dbReference>
<keyword evidence="2" id="KW-1185">Reference proteome</keyword>
<sequence length="143" mass="16556">MITNVTLPTKKDLLELINEALENGEIEPTTFVSNHCSGLVKTLIETPLNYRAYGAYWWAIKRILNNQGYGEFVGSEDEPITADHFYIEDDVTTLCAAWYYMQIMTNGGNLTNNIHIYTDDVSDEQFEYSLEDNDFEKYRFITK</sequence>
<comment type="caution">
    <text evidence="1">The sequence shown here is derived from an EMBL/GenBank/DDBJ whole genome shotgun (WGS) entry which is preliminary data.</text>
</comment>
<dbReference type="EMBL" id="JAYXUG010000013">
    <property type="protein sequence ID" value="MEC6833044.1"/>
    <property type="molecule type" value="Genomic_DNA"/>
</dbReference>
<gene>
    <name evidence="1" type="ORF">VXS06_14850</name>
</gene>
<evidence type="ECO:0008006" key="3">
    <source>
        <dbReference type="Google" id="ProtNLM"/>
    </source>
</evidence>
<evidence type="ECO:0000313" key="2">
    <source>
        <dbReference type="Proteomes" id="UP001306119"/>
    </source>
</evidence>
<dbReference type="Proteomes" id="UP001306119">
    <property type="component" value="Unassembled WGS sequence"/>
</dbReference>
<proteinExistence type="predicted"/>